<dbReference type="OrthoDB" id="9805588at2"/>
<reference evidence="2 3" key="1">
    <citation type="submission" date="2020-09" db="EMBL/GenBank/DDBJ databases">
        <title>Characterization and genome sequencing of Ruminiclostridium sp. nov. MA18.</title>
        <authorList>
            <person name="Rettenmaier R."/>
            <person name="Kowollik M.-L."/>
            <person name="Liebl W."/>
            <person name="Zverlov V."/>
        </authorList>
    </citation>
    <scope>NUCLEOTIDE SEQUENCE [LARGE SCALE GENOMIC DNA]</scope>
    <source>
        <strain evidence="2 3">MA18</strain>
    </source>
</reference>
<sequence length="154" mass="18145">MATEIEKKFLVINDKYKSSGTKTLFKQGYLSVDYERTVRVRSFNGQGFLTVKGKTKSCSREEYEYKIPMQDAERMLDNLCIQPIIEKFRYFLTYEGCKWVVDEFLGVNEGLVTAEIELENEHQTFAKPDWVGNEITFDIRYFNSNLVENPFKSW</sequence>
<gene>
    <name evidence="2" type="ORF">EHE19_008045</name>
</gene>
<dbReference type="InterPro" id="IPR033469">
    <property type="entry name" value="CYTH-like_dom_sf"/>
</dbReference>
<organism evidence="2 3">
    <name type="scientific">Ruminiclostridium herbifermentans</name>
    <dbReference type="NCBI Taxonomy" id="2488810"/>
    <lineage>
        <taxon>Bacteria</taxon>
        <taxon>Bacillati</taxon>
        <taxon>Bacillota</taxon>
        <taxon>Clostridia</taxon>
        <taxon>Eubacteriales</taxon>
        <taxon>Oscillospiraceae</taxon>
        <taxon>Ruminiclostridium</taxon>
    </lineage>
</organism>
<dbReference type="KEGG" id="rher:EHE19_008045"/>
<dbReference type="EMBL" id="CP061336">
    <property type="protein sequence ID" value="QNU68346.1"/>
    <property type="molecule type" value="Genomic_DNA"/>
</dbReference>
<dbReference type="Gene3D" id="2.40.320.10">
    <property type="entry name" value="Hypothetical Protein Pfu-838710-001"/>
    <property type="match status" value="1"/>
</dbReference>
<dbReference type="SMART" id="SM01118">
    <property type="entry name" value="CYTH"/>
    <property type="match status" value="1"/>
</dbReference>
<evidence type="ECO:0000313" key="3">
    <source>
        <dbReference type="Proteomes" id="UP000306409"/>
    </source>
</evidence>
<dbReference type="PANTHER" id="PTHR40114">
    <property type="entry name" value="SLR0698 PROTEIN"/>
    <property type="match status" value="1"/>
</dbReference>
<proteinExistence type="predicted"/>
<name>A0A4U7JLL5_9FIRM</name>
<dbReference type="Proteomes" id="UP000306409">
    <property type="component" value="Chromosome"/>
</dbReference>
<evidence type="ECO:0000313" key="2">
    <source>
        <dbReference type="EMBL" id="QNU68346.1"/>
    </source>
</evidence>
<feature type="active site" description="Proton acceptor" evidence="1">
    <location>
        <position position="29"/>
    </location>
</feature>
<dbReference type="Pfam" id="PF01928">
    <property type="entry name" value="CYTH"/>
    <property type="match status" value="1"/>
</dbReference>
<evidence type="ECO:0000256" key="1">
    <source>
        <dbReference type="PIRSR" id="PIRSR016487-1"/>
    </source>
</evidence>
<protein>
    <submittedName>
        <fullName evidence="2">CYTH domain-containing protein</fullName>
    </submittedName>
</protein>
<dbReference type="PANTHER" id="PTHR40114:SF1">
    <property type="entry name" value="SLR0698 PROTEIN"/>
    <property type="match status" value="1"/>
</dbReference>
<dbReference type="InterPro" id="IPR012042">
    <property type="entry name" value="NeuTTM/CthTTM-like"/>
</dbReference>
<dbReference type="PROSITE" id="PS51707">
    <property type="entry name" value="CYTH"/>
    <property type="match status" value="1"/>
</dbReference>
<dbReference type="CDD" id="cd07891">
    <property type="entry name" value="CYTH-like_CthTTM-like_1"/>
    <property type="match status" value="1"/>
</dbReference>
<dbReference type="SUPFAM" id="SSF55154">
    <property type="entry name" value="CYTH-like phosphatases"/>
    <property type="match status" value="1"/>
</dbReference>
<dbReference type="AlphaFoldDB" id="A0A4U7JLL5"/>
<accession>A0A4U7JLL5</accession>
<keyword evidence="3" id="KW-1185">Reference proteome</keyword>
<dbReference type="InterPro" id="IPR023577">
    <property type="entry name" value="CYTH_domain"/>
</dbReference>
<dbReference type="PIRSF" id="PIRSF016487">
    <property type="entry name" value="CYTH_UCP016487"/>
    <property type="match status" value="1"/>
</dbReference>
<dbReference type="RefSeq" id="WP_137696428.1">
    <property type="nucleotide sequence ID" value="NZ_CP061336.1"/>
</dbReference>